<evidence type="ECO:0000313" key="3">
    <source>
        <dbReference type="Proteomes" id="UP001600165"/>
    </source>
</evidence>
<dbReference type="Pfam" id="PF01590">
    <property type="entry name" value="GAF"/>
    <property type="match status" value="1"/>
</dbReference>
<evidence type="ECO:0000259" key="1">
    <source>
        <dbReference type="Pfam" id="PF01590"/>
    </source>
</evidence>
<organism evidence="2 3">
    <name type="scientific">Almyronema epifaneia S1</name>
    <dbReference type="NCBI Taxonomy" id="2991925"/>
    <lineage>
        <taxon>Bacteria</taxon>
        <taxon>Bacillati</taxon>
        <taxon>Cyanobacteriota</taxon>
        <taxon>Cyanophyceae</taxon>
        <taxon>Nodosilineales</taxon>
        <taxon>Nodosilineaceae</taxon>
        <taxon>Almyronema</taxon>
        <taxon>Almyronema epifaneia</taxon>
    </lineage>
</organism>
<evidence type="ECO:0000313" key="2">
    <source>
        <dbReference type="EMBL" id="MFE4104798.1"/>
    </source>
</evidence>
<accession>A0ABW6I9G8</accession>
<dbReference type="EMBL" id="JBHZOL010000004">
    <property type="protein sequence ID" value="MFE4104798.1"/>
    <property type="molecule type" value="Genomic_DNA"/>
</dbReference>
<dbReference type="InterPro" id="IPR003018">
    <property type="entry name" value="GAF"/>
</dbReference>
<name>A0ABW6I9G8_9CYAN</name>
<dbReference type="Proteomes" id="UP001600165">
    <property type="component" value="Unassembled WGS sequence"/>
</dbReference>
<feature type="domain" description="GAF" evidence="1">
    <location>
        <begin position="19"/>
        <end position="155"/>
    </location>
</feature>
<reference evidence="2 3" key="1">
    <citation type="submission" date="2024-10" db="EMBL/GenBank/DDBJ databases">
        <authorList>
            <person name="Ratan Roy A."/>
            <person name="Morales Sandoval P.H."/>
            <person name="De Los Santos Villalobos S."/>
            <person name="Chakraborty S."/>
            <person name="Mukherjee J."/>
        </authorList>
    </citation>
    <scope>NUCLEOTIDE SEQUENCE [LARGE SCALE GENOMIC DNA]</scope>
    <source>
        <strain evidence="2 3">S1</strain>
    </source>
</reference>
<gene>
    <name evidence="2" type="ORF">ACFVKH_00825</name>
</gene>
<dbReference type="InterPro" id="IPR029016">
    <property type="entry name" value="GAF-like_dom_sf"/>
</dbReference>
<keyword evidence="3" id="KW-1185">Reference proteome</keyword>
<dbReference type="RefSeq" id="WP_377960425.1">
    <property type="nucleotide sequence ID" value="NZ_JBHZOL010000004.1"/>
</dbReference>
<proteinExistence type="predicted"/>
<dbReference type="SUPFAM" id="SSF55781">
    <property type="entry name" value="GAF domain-like"/>
    <property type="match status" value="1"/>
</dbReference>
<sequence>MENPAYPPELEALLSPQRDPAELFTELLPTLGKLLACDRCFLYLRHPESRLGQVPFCWRRSDAFADLTDTHWKPEDPTQLEQQDPLFAAALRGEHSIFIEDVETANAAVVNLEFERQNFGHRSLVHAHLWSHGQLWGILQPCNFTRPRPWQELDKSVIIHTVQKITPLAVKYVKTHCPAATSASQ</sequence>
<dbReference type="Gene3D" id="3.30.450.40">
    <property type="match status" value="1"/>
</dbReference>
<protein>
    <submittedName>
        <fullName evidence="2">GAF domain-containing protein</fullName>
    </submittedName>
</protein>
<comment type="caution">
    <text evidence="2">The sequence shown here is derived from an EMBL/GenBank/DDBJ whole genome shotgun (WGS) entry which is preliminary data.</text>
</comment>